<dbReference type="AlphaFoldDB" id="A0A7W4IC07"/>
<reference evidence="1 2" key="1">
    <citation type="submission" date="2020-04" db="EMBL/GenBank/DDBJ databases">
        <title>Description of novel Gluconacetobacter.</title>
        <authorList>
            <person name="Sombolestani A."/>
        </authorList>
    </citation>
    <scope>NUCLEOTIDE SEQUENCE [LARGE SCALE GENOMIC DNA]</scope>
    <source>
        <strain evidence="1 2">LMG 19747</strain>
    </source>
</reference>
<name>A0A7W4IC07_9PROT</name>
<proteinExistence type="predicted"/>
<dbReference type="InterPro" id="IPR036388">
    <property type="entry name" value="WH-like_DNA-bd_sf"/>
</dbReference>
<dbReference type="Proteomes" id="UP000589085">
    <property type="component" value="Unassembled WGS sequence"/>
</dbReference>
<dbReference type="RefSeq" id="WP_182996966.1">
    <property type="nucleotide sequence ID" value="NZ_JABEQJ010000008.1"/>
</dbReference>
<evidence type="ECO:0000313" key="2">
    <source>
        <dbReference type="Proteomes" id="UP000589085"/>
    </source>
</evidence>
<gene>
    <name evidence="1" type="ORF">HLH48_07945</name>
</gene>
<dbReference type="EMBL" id="JABEQJ010000008">
    <property type="protein sequence ID" value="MBB2160105.1"/>
    <property type="molecule type" value="Genomic_DNA"/>
</dbReference>
<sequence>MNAPEPIAFLVDAAGEDVVLCFLEAEGGKQIWVPARGAGTQLADVYGDELAAAICRRHGRSPWTVPMCKAWRVTLYRQRGMTVADIAMRCGLSVRQVHQIIANARASGIVVRRPAKPADPRQAILL</sequence>
<dbReference type="SUPFAM" id="SSF46689">
    <property type="entry name" value="Homeodomain-like"/>
    <property type="match status" value="1"/>
</dbReference>
<protein>
    <submittedName>
        <fullName evidence="1">MarR family transcriptional regulator</fullName>
    </submittedName>
</protein>
<evidence type="ECO:0000313" key="1">
    <source>
        <dbReference type="EMBL" id="MBB2160105.1"/>
    </source>
</evidence>
<dbReference type="InterPro" id="IPR009057">
    <property type="entry name" value="Homeodomain-like_sf"/>
</dbReference>
<accession>A0A7W4IC07</accession>
<dbReference type="Gene3D" id="1.10.10.10">
    <property type="entry name" value="Winged helix-like DNA-binding domain superfamily/Winged helix DNA-binding domain"/>
    <property type="match status" value="1"/>
</dbReference>
<organism evidence="1 2">
    <name type="scientific">Gluconacetobacter sacchari</name>
    <dbReference type="NCBI Taxonomy" id="92759"/>
    <lineage>
        <taxon>Bacteria</taxon>
        <taxon>Pseudomonadati</taxon>
        <taxon>Pseudomonadota</taxon>
        <taxon>Alphaproteobacteria</taxon>
        <taxon>Acetobacterales</taxon>
        <taxon>Acetobacteraceae</taxon>
        <taxon>Gluconacetobacter</taxon>
    </lineage>
</organism>
<comment type="caution">
    <text evidence="1">The sequence shown here is derived from an EMBL/GenBank/DDBJ whole genome shotgun (WGS) entry which is preliminary data.</text>
</comment>